<dbReference type="EMBL" id="CP080628">
    <property type="protein sequence ID" value="UYV20913.1"/>
    <property type="molecule type" value="Genomic_DNA"/>
</dbReference>
<geneLocation type="plasmid" evidence="1 2">
    <name>unnamed</name>
</geneLocation>
<evidence type="ECO:0000313" key="1">
    <source>
        <dbReference type="EMBL" id="UYV20913.1"/>
    </source>
</evidence>
<gene>
    <name evidence="1" type="ORF">K1Y77_17275</name>
</gene>
<keyword evidence="1" id="KW-0614">Plasmid</keyword>
<protein>
    <submittedName>
        <fullName evidence="1">DUF1799 domain-containing protein</fullName>
    </submittedName>
</protein>
<sequence length="127" mass="14299">MEPCAARRAGVHRKKLNDLGRTWAGAQGSTKNELKSDLDAWGVTIPERYKKPTSVVIWPCNVTAFNVFRDCASQWRYLTPPMGSPVPMGIERSQLESTMRMLGVEDQRDTLRKIQHIEAGALEVMRG</sequence>
<organism evidence="1 2">
    <name type="scientific">Halomonas qaidamensis</name>
    <dbReference type="NCBI Taxonomy" id="2866211"/>
    <lineage>
        <taxon>Bacteria</taxon>
        <taxon>Pseudomonadati</taxon>
        <taxon>Pseudomonadota</taxon>
        <taxon>Gammaproteobacteria</taxon>
        <taxon>Oceanospirillales</taxon>
        <taxon>Halomonadaceae</taxon>
        <taxon>Halomonas</taxon>
    </lineage>
</organism>
<keyword evidence="2" id="KW-1185">Reference proteome</keyword>
<reference evidence="1" key="1">
    <citation type="journal article" date="2022" name="Antonie Van Leeuwenhoek">
        <title>Whole genome sequencing of the halophilic Halomonas qaidamensis XH36, a novel species strain with high ectoine production.</title>
        <authorList>
            <person name="Zhang T."/>
            <person name="Cui T."/>
            <person name="Cao Y."/>
            <person name="Li Y."/>
            <person name="Li F."/>
            <person name="Zhu D."/>
            <person name="Xing J."/>
        </authorList>
    </citation>
    <scope>NUCLEOTIDE SEQUENCE</scope>
    <source>
        <strain evidence="1">XH36</strain>
    </source>
</reference>
<evidence type="ECO:0000313" key="2">
    <source>
        <dbReference type="Proteomes" id="UP001163082"/>
    </source>
</evidence>
<proteinExistence type="predicted"/>
<dbReference type="Proteomes" id="UP001163082">
    <property type="component" value="Plasmid unnamed"/>
</dbReference>
<dbReference type="Pfam" id="PF08809">
    <property type="entry name" value="DUF1799"/>
    <property type="match status" value="1"/>
</dbReference>
<dbReference type="RefSeq" id="WP_264431574.1">
    <property type="nucleotide sequence ID" value="NZ_CP080628.1"/>
</dbReference>
<name>A0ABY6JVN3_9GAMM</name>
<accession>A0ABY6JVN3</accession>
<dbReference type="InterPro" id="IPR014915">
    <property type="entry name" value="Phage_TLS_TfmB"/>
</dbReference>